<feature type="transmembrane region" description="Helical" evidence="1">
    <location>
        <begin position="12"/>
        <end position="36"/>
    </location>
</feature>
<gene>
    <name evidence="4" type="ORF">C8N29_11462</name>
</gene>
<evidence type="ECO:0000259" key="2">
    <source>
        <dbReference type="Pfam" id="PF07290"/>
    </source>
</evidence>
<dbReference type="InterPro" id="IPR048376">
    <property type="entry name" value="YqiJ_N"/>
</dbReference>
<keyword evidence="1" id="KW-1133">Transmembrane helix</keyword>
<keyword evidence="1" id="KW-0812">Transmembrane</keyword>
<feature type="domain" description="Inner membrane protein YqiJ N-terminal" evidence="3">
    <location>
        <begin position="11"/>
        <end position="115"/>
    </location>
</feature>
<dbReference type="InterPro" id="IPR010840">
    <property type="entry name" value="YqiJ_OB"/>
</dbReference>
<dbReference type="AlphaFoldDB" id="A0A2T5IWB5"/>
<keyword evidence="1" id="KW-0472">Membrane</keyword>
<name>A0A2T5IWB5_9GAMM</name>
<protein>
    <submittedName>
        <fullName evidence="4">Uncharacterized protein DUF1449</fullName>
    </submittedName>
</protein>
<dbReference type="OrthoDB" id="5421421at2"/>
<feature type="transmembrane region" description="Helical" evidence="1">
    <location>
        <begin position="71"/>
        <end position="93"/>
    </location>
</feature>
<accession>A0A2T5IWB5</accession>
<sequence>MDWLFADGVAPFSLALMLMFGLGIIEIISLVLGFSFSTHHGLPDLHHPDVHVDLDASHSVLGWLQIGRAPLLILLILFLLGFGLSGVILQHFAAQFLGGFSHAGVIAVPSTIIGLYHMNIGGRLVHKYLPKDETQSISKNSFIGQTVTITTGHAQLGQPAEAKFQDQFGQMHYVMVEPDEADYSFNEGSTALIIRQDGEIYRVVPNIDYLLAKTRSQQ</sequence>
<dbReference type="RefSeq" id="WP_107866504.1">
    <property type="nucleotide sequence ID" value="NZ_QAON01000014.1"/>
</dbReference>
<dbReference type="Pfam" id="PF07290">
    <property type="entry name" value="YqiJ_OB"/>
    <property type="match status" value="1"/>
</dbReference>
<organism evidence="4 5">
    <name type="scientific">Agitococcus lubricus</name>
    <dbReference type="NCBI Taxonomy" id="1077255"/>
    <lineage>
        <taxon>Bacteria</taxon>
        <taxon>Pseudomonadati</taxon>
        <taxon>Pseudomonadota</taxon>
        <taxon>Gammaproteobacteria</taxon>
        <taxon>Moraxellales</taxon>
        <taxon>Moraxellaceae</taxon>
        <taxon>Agitococcus</taxon>
    </lineage>
</organism>
<evidence type="ECO:0000313" key="5">
    <source>
        <dbReference type="Proteomes" id="UP000244223"/>
    </source>
</evidence>
<reference evidence="4 5" key="1">
    <citation type="submission" date="2018-04" db="EMBL/GenBank/DDBJ databases">
        <title>Genomic Encyclopedia of Archaeal and Bacterial Type Strains, Phase II (KMG-II): from individual species to whole genera.</title>
        <authorList>
            <person name="Goeker M."/>
        </authorList>
    </citation>
    <scope>NUCLEOTIDE SEQUENCE [LARGE SCALE GENOMIC DNA]</scope>
    <source>
        <strain evidence="4 5">DSM 5822</strain>
    </source>
</reference>
<evidence type="ECO:0000256" key="1">
    <source>
        <dbReference type="SAM" id="Phobius"/>
    </source>
</evidence>
<comment type="caution">
    <text evidence="4">The sequence shown here is derived from an EMBL/GenBank/DDBJ whole genome shotgun (WGS) entry which is preliminary data.</text>
</comment>
<proteinExistence type="predicted"/>
<dbReference type="Proteomes" id="UP000244223">
    <property type="component" value="Unassembled WGS sequence"/>
</dbReference>
<dbReference type="EMBL" id="QAON01000014">
    <property type="protein sequence ID" value="PTQ88202.1"/>
    <property type="molecule type" value="Genomic_DNA"/>
</dbReference>
<evidence type="ECO:0000313" key="4">
    <source>
        <dbReference type="EMBL" id="PTQ88202.1"/>
    </source>
</evidence>
<evidence type="ECO:0000259" key="3">
    <source>
        <dbReference type="Pfam" id="PF21001"/>
    </source>
</evidence>
<dbReference type="Pfam" id="PF21001">
    <property type="entry name" value="YqiJ_N"/>
    <property type="match status" value="1"/>
</dbReference>
<feature type="domain" description="Inner membrane protein YqiJ OB-fold" evidence="2">
    <location>
        <begin position="141"/>
        <end position="204"/>
    </location>
</feature>
<feature type="transmembrane region" description="Helical" evidence="1">
    <location>
        <begin position="99"/>
        <end position="118"/>
    </location>
</feature>
<keyword evidence="5" id="KW-1185">Reference proteome</keyword>